<reference evidence="1 2" key="1">
    <citation type="journal article" date="2018" name="Nat. Biotechnol.">
        <title>A standardized bacterial taxonomy based on genome phylogeny substantially revises the tree of life.</title>
        <authorList>
            <person name="Parks D.H."/>
            <person name="Chuvochina M."/>
            <person name="Waite D.W."/>
            <person name="Rinke C."/>
            <person name="Skarshewski A."/>
            <person name="Chaumeil P.A."/>
            <person name="Hugenholtz P."/>
        </authorList>
    </citation>
    <scope>NUCLEOTIDE SEQUENCE [LARGE SCALE GENOMIC DNA]</scope>
    <source>
        <strain evidence="1">UBA11621</strain>
    </source>
</reference>
<comment type="caution">
    <text evidence="1">The sequence shown here is derived from an EMBL/GenBank/DDBJ whole genome shotgun (WGS) entry which is preliminary data.</text>
</comment>
<protein>
    <submittedName>
        <fullName evidence="1">Uncharacterized protein</fullName>
    </submittedName>
</protein>
<dbReference type="AlphaFoldDB" id="A0A358E119"/>
<dbReference type="RefSeq" id="WP_272965305.1">
    <property type="nucleotide sequence ID" value="NZ_CALBIY010000020.1"/>
</dbReference>
<sequence length="764" mass="81233">MSLFHYYVIELDLPEVTSACTINGNAGFGTPLTCTDQSNHTITTKTHKYTDTALILPESDVYKCVNKVSETTPALKSGNGVASTATCTISMRDFIGDPNLSSPALVSNPGIKGQGSYFGKLKARNVLTNKPIRVKYYESDGYTSTLKRTHHYLLVDVKQSSADMWTFTCKDVLYKADDENSDFPRIVTGTLQSDIAVGETSISMDADIADWTPYSDYTAVVGGDLMMITNASGNASSVTLTVVRANTITLGSRTIQNEPSEHSAGDEVFRGRKFVNADPYDLLVKVFEDADLTSDNYNATVIQAELDEWLPNLKGSIDTIIYEHNDTTTFLDDFCATLMLDMWTDLTTGKIVIKATSPWNTTSAILREGIEINYGSISIDEDAELYYSRAFLQYDKRKITESDDDANFARSSLAYDTTLEGELYYNAEKVKDLGKSIILSNKLSNIETADLTTVRYAQRFSNRPQKIIGTVEEANLNFSLGDVVEINTASNQDFYGNPVTGLRSQIIKIAPTSSTGRSYKITAVTYNPYIGAFAGSDFLVNAEYDNNLYTIAGGPVTADTFTFIFSKQVYGQNTFNQAISVGSFPSGSIVNLVFIDGSISIGRGGNGGSTGAGENGGTTLLGTSGVTVNIYLGGTTPDFGNGSYTADGYLKAPGGGGGAAPEEYEPKYSVIHHGGGGGSGSKPGTGGQGYVGVEGQDGSASSGGEAFYLAGAGGGPGQPGEAGAYAGGLAGKALEANGSTINVYTDGDLSRYIQGEGDTPNSIS</sequence>
<gene>
    <name evidence="1" type="ORF">DEB45_13205</name>
</gene>
<accession>A0A358E119</accession>
<evidence type="ECO:0000313" key="1">
    <source>
        <dbReference type="EMBL" id="HBU52209.1"/>
    </source>
</evidence>
<dbReference type="Proteomes" id="UP000264779">
    <property type="component" value="Unassembled WGS sequence"/>
</dbReference>
<organism evidence="1 2">
    <name type="scientific">Alteromonas australica</name>
    <dbReference type="NCBI Taxonomy" id="589873"/>
    <lineage>
        <taxon>Bacteria</taxon>
        <taxon>Pseudomonadati</taxon>
        <taxon>Pseudomonadota</taxon>
        <taxon>Gammaproteobacteria</taxon>
        <taxon>Alteromonadales</taxon>
        <taxon>Alteromonadaceae</taxon>
        <taxon>Alteromonas/Salinimonas group</taxon>
        <taxon>Alteromonas</taxon>
    </lineage>
</organism>
<proteinExistence type="predicted"/>
<evidence type="ECO:0000313" key="2">
    <source>
        <dbReference type="Proteomes" id="UP000264779"/>
    </source>
</evidence>
<name>A0A358E119_9ALTE</name>
<dbReference type="EMBL" id="DONK01000198">
    <property type="protein sequence ID" value="HBU52209.1"/>
    <property type="molecule type" value="Genomic_DNA"/>
</dbReference>